<reference evidence="3" key="1">
    <citation type="submission" date="2016-06" db="UniProtKB">
        <authorList>
            <consortium name="WormBaseParasite"/>
        </authorList>
    </citation>
    <scope>IDENTIFICATION</scope>
</reference>
<dbReference type="InterPro" id="IPR050645">
    <property type="entry name" value="Histidine_acid_phosphatase"/>
</dbReference>
<accession>A0A183T0B8</accession>
<dbReference type="Pfam" id="PF09725">
    <property type="entry name" value="Fra10Ac1"/>
    <property type="match status" value="1"/>
</dbReference>
<dbReference type="WBParaSite" id="SSLN_0001028201-mRNA-1">
    <property type="protein sequence ID" value="SSLN_0001028201-mRNA-1"/>
    <property type="gene ID" value="SSLN_0001028201"/>
</dbReference>
<evidence type="ECO:0000256" key="1">
    <source>
        <dbReference type="SAM" id="MobiDB-lite"/>
    </source>
</evidence>
<feature type="transmembrane region" description="Helical" evidence="2">
    <location>
        <begin position="46"/>
        <end position="71"/>
    </location>
</feature>
<protein>
    <submittedName>
        <fullName evidence="3">Protein FRA10AC1</fullName>
    </submittedName>
</protein>
<feature type="region of interest" description="Disordered" evidence="1">
    <location>
        <begin position="238"/>
        <end position="293"/>
    </location>
</feature>
<evidence type="ECO:0000313" key="3">
    <source>
        <dbReference type="WBParaSite" id="SSLN_0001028201-mRNA-1"/>
    </source>
</evidence>
<dbReference type="GO" id="GO:0016791">
    <property type="term" value="F:phosphatase activity"/>
    <property type="evidence" value="ECO:0007669"/>
    <property type="project" value="TreeGrafter"/>
</dbReference>
<name>A0A183T0B8_SCHSO</name>
<keyword evidence="2" id="KW-0472">Membrane</keyword>
<dbReference type="AlphaFoldDB" id="A0A183T0B8"/>
<sequence>LGYKRDCIGRHCEVPRPAPPKPKYAFFTHPPFSSRHPGSRVIAEDAVSFVLILVLLGIFTFLGPVFPLLLFRLQFQRHKKLVNDYLQYYGGSRKDFHRDISKDKRDIDVIREHSRFMWTEADVPRTWEERLAKRYWDRLFKEYCMADLSRYKENKLGLRWRSEKEVVSGKGQFVCGALNCHENAFLRSWEVNFAYRERDGTRRNALVKLRLCPACSAKLNYHKQYTECVVAAQQPKVRDGGGEGEVGLKPAKRFQPDEGKQQNHLAGAKENQGVEEDRSVWSSTEPAATSREPDEFADYFKDMFL</sequence>
<keyword evidence="2" id="KW-0812">Transmembrane</keyword>
<organism evidence="3">
    <name type="scientific">Schistocephalus solidus</name>
    <name type="common">Tapeworm</name>
    <dbReference type="NCBI Taxonomy" id="70667"/>
    <lineage>
        <taxon>Eukaryota</taxon>
        <taxon>Metazoa</taxon>
        <taxon>Spiralia</taxon>
        <taxon>Lophotrochozoa</taxon>
        <taxon>Platyhelminthes</taxon>
        <taxon>Cestoda</taxon>
        <taxon>Eucestoda</taxon>
        <taxon>Diphyllobothriidea</taxon>
        <taxon>Diphyllobothriidae</taxon>
        <taxon>Schistocephalus</taxon>
    </lineage>
</organism>
<dbReference type="InterPro" id="IPR019129">
    <property type="entry name" value="Folate-sensitive_fs_Fra10Ac1"/>
</dbReference>
<proteinExistence type="predicted"/>
<keyword evidence="2" id="KW-1133">Transmembrane helix</keyword>
<dbReference type="PANTHER" id="PTHR11567">
    <property type="entry name" value="ACID PHOSPHATASE-RELATED"/>
    <property type="match status" value="1"/>
</dbReference>
<evidence type="ECO:0000256" key="2">
    <source>
        <dbReference type="SAM" id="Phobius"/>
    </source>
</evidence>
<dbReference type="PANTHER" id="PTHR11567:SF25">
    <property type="entry name" value="PROTEIN FRA10AC1"/>
    <property type="match status" value="1"/>
</dbReference>